<proteinExistence type="inferred from homology"/>
<dbReference type="RefSeq" id="XP_033395504.1">
    <property type="nucleotide sequence ID" value="XM_033539184.1"/>
</dbReference>
<feature type="transmembrane region" description="Helical" evidence="7">
    <location>
        <begin position="248"/>
        <end position="269"/>
    </location>
</feature>
<feature type="region of interest" description="Disordered" evidence="6">
    <location>
        <begin position="325"/>
        <end position="352"/>
    </location>
</feature>
<accession>A0A6A6BBD3</accession>
<evidence type="ECO:0000256" key="7">
    <source>
        <dbReference type="SAM" id="Phobius"/>
    </source>
</evidence>
<keyword evidence="4 7" id="KW-0472">Membrane</keyword>
<sequence length="423" mass="47950">MTDQSPTPAQMLAEAIIFWVIGFILFLGRIWSRAISNGGIRNLQTDDYLMALAVIFWTALLILLQVSSRYETNLFPKSQLQSILANPKDVSNRIYGSKVTVAVEQCMISATWLIKACLLYLYDRMTTSLKENKFVRAVSIYTAITYVVQQIFYFGIWCRPFQDYWAVPPDNEQCANYANHLIMGATFNISSDALMLLIPVPLIMRAQMKLQKKAILCAVFSLGIFVIIAAILNKYYNFALPGQTVYMLWYIRECSTSIFVSNIACWWPLLRKLFKFKSFEYGSYKQKSPGYGYDASGVKGTGKRATNKGSNIMLSVLRDKAFNTLGSKDTSEDRRHAGYSTSEENINNPSHGMPLEIWHQVEYDVEQGPEPTTPHPSDNTYKAQVTVTLSRASSQRSTASHPSSLERRLEETSRASSRQNHSR</sequence>
<dbReference type="EMBL" id="ML995491">
    <property type="protein sequence ID" value="KAF2139791.1"/>
    <property type="molecule type" value="Genomic_DNA"/>
</dbReference>
<feature type="compositionally biased region" description="Polar residues" evidence="6">
    <location>
        <begin position="414"/>
        <end position="423"/>
    </location>
</feature>
<keyword evidence="2 7" id="KW-0812">Transmembrane</keyword>
<feature type="transmembrane region" description="Helical" evidence="7">
    <location>
        <begin position="48"/>
        <end position="66"/>
    </location>
</feature>
<dbReference type="PANTHER" id="PTHR33048:SF110">
    <property type="entry name" value="UBID FAMILY DECARBOXYLASE"/>
    <property type="match status" value="1"/>
</dbReference>
<feature type="compositionally biased region" description="Polar residues" evidence="6">
    <location>
        <begin position="339"/>
        <end position="350"/>
    </location>
</feature>
<feature type="compositionally biased region" description="Basic and acidic residues" evidence="6">
    <location>
        <begin position="404"/>
        <end position="413"/>
    </location>
</feature>
<feature type="transmembrane region" description="Helical" evidence="7">
    <location>
        <begin position="214"/>
        <end position="236"/>
    </location>
</feature>
<feature type="domain" description="Rhodopsin" evidence="8">
    <location>
        <begin position="29"/>
        <end position="271"/>
    </location>
</feature>
<dbReference type="GeneID" id="54296680"/>
<feature type="transmembrane region" description="Helical" evidence="7">
    <location>
        <begin position="134"/>
        <end position="157"/>
    </location>
</feature>
<comment type="subcellular location">
    <subcellularLocation>
        <location evidence="1">Membrane</location>
        <topology evidence="1">Multi-pass membrane protein</topology>
    </subcellularLocation>
</comment>
<evidence type="ECO:0000256" key="4">
    <source>
        <dbReference type="ARBA" id="ARBA00023136"/>
    </source>
</evidence>
<evidence type="ECO:0000256" key="2">
    <source>
        <dbReference type="ARBA" id="ARBA00022692"/>
    </source>
</evidence>
<dbReference type="AlphaFoldDB" id="A0A6A6BBD3"/>
<dbReference type="InterPro" id="IPR049326">
    <property type="entry name" value="Rhodopsin_dom_fungi"/>
</dbReference>
<protein>
    <recommendedName>
        <fullName evidence="8">Rhodopsin domain-containing protein</fullName>
    </recommendedName>
</protein>
<organism evidence="9 10">
    <name type="scientific">Aplosporella prunicola CBS 121167</name>
    <dbReference type="NCBI Taxonomy" id="1176127"/>
    <lineage>
        <taxon>Eukaryota</taxon>
        <taxon>Fungi</taxon>
        <taxon>Dikarya</taxon>
        <taxon>Ascomycota</taxon>
        <taxon>Pezizomycotina</taxon>
        <taxon>Dothideomycetes</taxon>
        <taxon>Dothideomycetes incertae sedis</taxon>
        <taxon>Botryosphaeriales</taxon>
        <taxon>Aplosporellaceae</taxon>
        <taxon>Aplosporella</taxon>
    </lineage>
</organism>
<feature type="region of interest" description="Disordered" evidence="6">
    <location>
        <begin position="366"/>
        <end position="423"/>
    </location>
</feature>
<evidence type="ECO:0000313" key="10">
    <source>
        <dbReference type="Proteomes" id="UP000799438"/>
    </source>
</evidence>
<feature type="transmembrane region" description="Helical" evidence="7">
    <location>
        <begin position="102"/>
        <end position="122"/>
    </location>
</feature>
<dbReference type="PANTHER" id="PTHR33048">
    <property type="entry name" value="PTH11-LIKE INTEGRAL MEMBRANE PROTEIN (AFU_ORTHOLOGUE AFUA_5G11245)"/>
    <property type="match status" value="1"/>
</dbReference>
<dbReference type="Pfam" id="PF20684">
    <property type="entry name" value="Fung_rhodopsin"/>
    <property type="match status" value="1"/>
</dbReference>
<evidence type="ECO:0000256" key="3">
    <source>
        <dbReference type="ARBA" id="ARBA00022989"/>
    </source>
</evidence>
<feature type="compositionally biased region" description="Polar residues" evidence="6">
    <location>
        <begin position="375"/>
        <end position="403"/>
    </location>
</feature>
<comment type="similarity">
    <text evidence="5">Belongs to the SAT4 family.</text>
</comment>
<dbReference type="OrthoDB" id="3903189at2759"/>
<gene>
    <name evidence="9" type="ORF">K452DRAFT_274234</name>
</gene>
<evidence type="ECO:0000259" key="8">
    <source>
        <dbReference type="Pfam" id="PF20684"/>
    </source>
</evidence>
<feature type="transmembrane region" description="Helical" evidence="7">
    <location>
        <begin position="177"/>
        <end position="202"/>
    </location>
</feature>
<dbReference type="GO" id="GO:0016020">
    <property type="term" value="C:membrane"/>
    <property type="evidence" value="ECO:0007669"/>
    <property type="project" value="UniProtKB-SubCell"/>
</dbReference>
<feature type="transmembrane region" description="Helical" evidence="7">
    <location>
        <begin position="12"/>
        <end position="28"/>
    </location>
</feature>
<evidence type="ECO:0000256" key="5">
    <source>
        <dbReference type="ARBA" id="ARBA00038359"/>
    </source>
</evidence>
<dbReference type="Proteomes" id="UP000799438">
    <property type="component" value="Unassembled WGS sequence"/>
</dbReference>
<evidence type="ECO:0000313" key="9">
    <source>
        <dbReference type="EMBL" id="KAF2139791.1"/>
    </source>
</evidence>
<evidence type="ECO:0000256" key="1">
    <source>
        <dbReference type="ARBA" id="ARBA00004141"/>
    </source>
</evidence>
<name>A0A6A6BBD3_9PEZI</name>
<keyword evidence="10" id="KW-1185">Reference proteome</keyword>
<dbReference type="InterPro" id="IPR052337">
    <property type="entry name" value="SAT4-like"/>
</dbReference>
<keyword evidence="3 7" id="KW-1133">Transmembrane helix</keyword>
<reference evidence="9" key="1">
    <citation type="journal article" date="2020" name="Stud. Mycol.">
        <title>101 Dothideomycetes genomes: a test case for predicting lifestyles and emergence of pathogens.</title>
        <authorList>
            <person name="Haridas S."/>
            <person name="Albert R."/>
            <person name="Binder M."/>
            <person name="Bloem J."/>
            <person name="Labutti K."/>
            <person name="Salamov A."/>
            <person name="Andreopoulos B."/>
            <person name="Baker S."/>
            <person name="Barry K."/>
            <person name="Bills G."/>
            <person name="Bluhm B."/>
            <person name="Cannon C."/>
            <person name="Castanera R."/>
            <person name="Culley D."/>
            <person name="Daum C."/>
            <person name="Ezra D."/>
            <person name="Gonzalez J."/>
            <person name="Henrissat B."/>
            <person name="Kuo A."/>
            <person name="Liang C."/>
            <person name="Lipzen A."/>
            <person name="Lutzoni F."/>
            <person name="Magnuson J."/>
            <person name="Mondo S."/>
            <person name="Nolan M."/>
            <person name="Ohm R."/>
            <person name="Pangilinan J."/>
            <person name="Park H.-J."/>
            <person name="Ramirez L."/>
            <person name="Alfaro M."/>
            <person name="Sun H."/>
            <person name="Tritt A."/>
            <person name="Yoshinaga Y."/>
            <person name="Zwiers L.-H."/>
            <person name="Turgeon B."/>
            <person name="Goodwin S."/>
            <person name="Spatafora J."/>
            <person name="Crous P."/>
            <person name="Grigoriev I."/>
        </authorList>
    </citation>
    <scope>NUCLEOTIDE SEQUENCE</scope>
    <source>
        <strain evidence="9">CBS 121167</strain>
    </source>
</reference>
<evidence type="ECO:0000256" key="6">
    <source>
        <dbReference type="SAM" id="MobiDB-lite"/>
    </source>
</evidence>